<keyword evidence="3" id="KW-1185">Reference proteome</keyword>
<evidence type="ECO:0000313" key="3">
    <source>
        <dbReference type="Proteomes" id="UP000051061"/>
    </source>
</evidence>
<dbReference type="Proteomes" id="UP000051061">
    <property type="component" value="Unassembled WGS sequence"/>
</dbReference>
<feature type="domain" description="Tubby C-terminal" evidence="1">
    <location>
        <begin position="4"/>
        <end position="167"/>
    </location>
</feature>
<dbReference type="EMBL" id="LJJD01000004">
    <property type="protein sequence ID" value="KQL58777.1"/>
    <property type="molecule type" value="Genomic_DNA"/>
</dbReference>
<comment type="caution">
    <text evidence="2">The sequence shown here is derived from an EMBL/GenBank/DDBJ whole genome shotgun (WGS) entry which is preliminary data.</text>
</comment>
<accession>A0A9D5I2J6</accession>
<proteinExistence type="predicted"/>
<dbReference type="InterPro" id="IPR056944">
    <property type="entry name" value="Tubby_C-like"/>
</dbReference>
<dbReference type="Pfam" id="PF23728">
    <property type="entry name" value="Tubby_C_like"/>
    <property type="match status" value="1"/>
</dbReference>
<sequence length="174" mass="19824">MNIHFDIPTYKASLKDIHVKNEEAIIGTFRRYSKNRLKRTLGRHLSSSFVSNLTIQSYNSQFDFRLNNQLRAFLSNASWTLKEQGVTIGEIREQPVGRTLIVTTEQGELEVKSTLLSLREIEINLRLDKPVAIAKGKRKGSIHNPTFDLALHPHSLTFPPAFFAALCFLHIHQG</sequence>
<name>A0A9D5I2J6_9BACI</name>
<dbReference type="AlphaFoldDB" id="A0A9D5I2J6"/>
<reference evidence="2 3" key="1">
    <citation type="submission" date="2015-09" db="EMBL/GenBank/DDBJ databases">
        <title>Genome sequencing project for genomic taxonomy and phylogenomics of Bacillus-like bacteria.</title>
        <authorList>
            <person name="Liu B."/>
            <person name="Wang J."/>
            <person name="Zhu Y."/>
            <person name="Liu G."/>
            <person name="Chen Q."/>
            <person name="Chen Z."/>
            <person name="Lan J."/>
            <person name="Che J."/>
            <person name="Ge C."/>
            <person name="Shi H."/>
            <person name="Pan Z."/>
            <person name="Liu X."/>
        </authorList>
    </citation>
    <scope>NUCLEOTIDE SEQUENCE [LARGE SCALE GENOMIC DNA]</scope>
    <source>
        <strain evidence="2 3">DSM 19153</strain>
    </source>
</reference>
<evidence type="ECO:0000313" key="2">
    <source>
        <dbReference type="EMBL" id="KQL58777.1"/>
    </source>
</evidence>
<protein>
    <recommendedName>
        <fullName evidence="1">Tubby C-terminal domain-containing protein</fullName>
    </recommendedName>
</protein>
<organism evidence="2 3">
    <name type="scientific">Alkalicoccobacillus plakortidis</name>
    <dbReference type="NCBI Taxonomy" id="444060"/>
    <lineage>
        <taxon>Bacteria</taxon>
        <taxon>Bacillati</taxon>
        <taxon>Bacillota</taxon>
        <taxon>Bacilli</taxon>
        <taxon>Bacillales</taxon>
        <taxon>Bacillaceae</taxon>
        <taxon>Alkalicoccobacillus</taxon>
    </lineage>
</organism>
<gene>
    <name evidence="2" type="ORF">AN965_02090</name>
</gene>
<evidence type="ECO:0000259" key="1">
    <source>
        <dbReference type="Pfam" id="PF23728"/>
    </source>
</evidence>